<evidence type="ECO:0000313" key="15">
    <source>
        <dbReference type="EMBL" id="SLM19442.1"/>
    </source>
</evidence>
<dbReference type="InterPro" id="IPR004101">
    <property type="entry name" value="Mur_ligase_C"/>
</dbReference>
<evidence type="ECO:0000256" key="8">
    <source>
        <dbReference type="ARBA" id="ARBA00023306"/>
    </source>
</evidence>
<keyword evidence="7 10" id="KW-0573">Peptidoglycan synthesis</keyword>
<dbReference type="Pfam" id="PF01225">
    <property type="entry name" value="Mur_ligase"/>
    <property type="match status" value="1"/>
</dbReference>
<name>A0A3P3XT32_9SPIR</name>
<keyword evidence="6 10" id="KW-0133">Cell shape</keyword>
<sequence length="489" mass="52861">MESNRETPGQQILFRAGELAGLIGGTCRGDLDAPICSVVADSRAAAQNSMFVALRGERTDGHRHIPEAVQNGARTILAEIAQKDAVLASIHDLDEARASCLIFVESPRDGLQQAAREYRKRNTLLKIGVTGSSGKTTTKECIATVLSACYPAGTVAMSPGNLNSDIGLALALFDIRPGHTIGIFEMGINRRGEMDELANMYEPDIAVVTNIGTAHIGIFGSREEIAKEKSKIFACFDGRQKALLWENDEYKTYLASKVRGSVEYFGLQSTEGLGQVENLGLKGWKVEWKNQRIDFALPGQHNLLNACAALSIANLLHLDPVCASRGLSSTRPLFGRSEIREGKITVLQDYYNANPDSMAAAIEFFAEIPSRHRKILVLGSMLELGKESARAHEKVGLMAGAVGSNAIFLFGDDMIAAETALKSSAFKGTLFWTSDMDELSDAILNFVQEGDLVLVKGSRGMALERLTRAFEEEKLIAPSVSKVGGPHAS</sequence>
<feature type="domain" description="Mur ligase N-terminal catalytic" evidence="12">
    <location>
        <begin position="37"/>
        <end position="119"/>
    </location>
</feature>
<feature type="domain" description="Mur ligase central" evidence="14">
    <location>
        <begin position="129"/>
        <end position="312"/>
    </location>
</feature>
<keyword evidence="2 10" id="KW-0436">Ligase</keyword>
<evidence type="ECO:0000256" key="10">
    <source>
        <dbReference type="HAMAP-Rule" id="MF_02019"/>
    </source>
</evidence>
<dbReference type="NCBIfam" id="TIGR01143">
    <property type="entry name" value="murF"/>
    <property type="match status" value="1"/>
</dbReference>
<evidence type="ECO:0000259" key="12">
    <source>
        <dbReference type="Pfam" id="PF01225"/>
    </source>
</evidence>
<dbReference type="Gene3D" id="3.40.1190.10">
    <property type="entry name" value="Mur-like, catalytic domain"/>
    <property type="match status" value="1"/>
</dbReference>
<dbReference type="GO" id="GO:0008766">
    <property type="term" value="F:UDP-N-acetylmuramoylalanyl-D-glutamyl-2,6-diaminopimelate-D-alanyl-D-alanine ligase activity"/>
    <property type="evidence" value="ECO:0007669"/>
    <property type="project" value="RHEA"/>
</dbReference>
<keyword evidence="9 10" id="KW-0961">Cell wall biogenesis/degradation</keyword>
<keyword evidence="1 10" id="KW-0963">Cytoplasm</keyword>
<dbReference type="InterPro" id="IPR036615">
    <property type="entry name" value="Mur_ligase_C_dom_sf"/>
</dbReference>
<evidence type="ECO:0000256" key="2">
    <source>
        <dbReference type="ARBA" id="ARBA00022598"/>
    </source>
</evidence>
<keyword evidence="5 10" id="KW-0067">ATP-binding</keyword>
<dbReference type="SUPFAM" id="SSF53244">
    <property type="entry name" value="MurD-like peptide ligases, peptide-binding domain"/>
    <property type="match status" value="1"/>
</dbReference>
<dbReference type="InterPro" id="IPR013221">
    <property type="entry name" value="Mur_ligase_cen"/>
</dbReference>
<dbReference type="HAMAP" id="MF_02019">
    <property type="entry name" value="MurF"/>
    <property type="match status" value="1"/>
</dbReference>
<keyword evidence="4 10" id="KW-0547">Nucleotide-binding</keyword>
<dbReference type="EMBL" id="FWDO01000005">
    <property type="protein sequence ID" value="SLM19442.1"/>
    <property type="molecule type" value="Genomic_DNA"/>
</dbReference>
<evidence type="ECO:0000256" key="6">
    <source>
        <dbReference type="ARBA" id="ARBA00022960"/>
    </source>
</evidence>
<accession>A0A3P3XT32</accession>
<feature type="binding site" evidence="10">
    <location>
        <begin position="131"/>
        <end position="137"/>
    </location>
    <ligand>
        <name>ATP</name>
        <dbReference type="ChEBI" id="CHEBI:30616"/>
    </ligand>
</feature>
<reference evidence="15" key="1">
    <citation type="submission" date="2017-02" db="EMBL/GenBank/DDBJ databases">
        <authorList>
            <person name="Regsiter A."/>
            <person name="William W."/>
        </authorList>
    </citation>
    <scope>NUCLEOTIDE SEQUENCE</scope>
    <source>
        <strain evidence="15">BdmA 4</strain>
    </source>
</reference>
<proteinExistence type="inferred from homology"/>
<dbReference type="InterPro" id="IPR000713">
    <property type="entry name" value="Mur_ligase_N"/>
</dbReference>
<comment type="function">
    <text evidence="10 11">Involved in cell wall formation. Catalyzes the final step in the synthesis of UDP-N-acetylmuramoyl-pentapeptide, the precursor of murein.</text>
</comment>
<comment type="similarity">
    <text evidence="10">Belongs to the MurCDEF family. MurF subfamily.</text>
</comment>
<evidence type="ECO:0000256" key="5">
    <source>
        <dbReference type="ARBA" id="ARBA00022840"/>
    </source>
</evidence>
<comment type="subcellular location">
    <subcellularLocation>
        <location evidence="10 11">Cytoplasm</location>
    </subcellularLocation>
</comment>
<dbReference type="GO" id="GO:0047480">
    <property type="term" value="F:UDP-N-acetylmuramoyl-tripeptide-D-alanyl-D-alanine ligase activity"/>
    <property type="evidence" value="ECO:0007669"/>
    <property type="project" value="UniProtKB-UniRule"/>
</dbReference>
<dbReference type="GO" id="GO:0005524">
    <property type="term" value="F:ATP binding"/>
    <property type="evidence" value="ECO:0007669"/>
    <property type="project" value="UniProtKB-UniRule"/>
</dbReference>
<comment type="catalytic activity">
    <reaction evidence="10 11">
        <text>D-alanyl-D-alanine + UDP-N-acetyl-alpha-D-muramoyl-L-alanyl-gamma-D-glutamyl-meso-2,6-diaminopimelate + ATP = UDP-N-acetyl-alpha-D-muramoyl-L-alanyl-gamma-D-glutamyl-meso-2,6-diaminopimeloyl-D-alanyl-D-alanine + ADP + phosphate + H(+)</text>
        <dbReference type="Rhea" id="RHEA:28374"/>
        <dbReference type="ChEBI" id="CHEBI:15378"/>
        <dbReference type="ChEBI" id="CHEBI:30616"/>
        <dbReference type="ChEBI" id="CHEBI:43474"/>
        <dbReference type="ChEBI" id="CHEBI:57822"/>
        <dbReference type="ChEBI" id="CHEBI:61386"/>
        <dbReference type="ChEBI" id="CHEBI:83905"/>
        <dbReference type="ChEBI" id="CHEBI:456216"/>
        <dbReference type="EC" id="6.3.2.10"/>
    </reaction>
</comment>
<dbReference type="PANTHER" id="PTHR43024">
    <property type="entry name" value="UDP-N-ACETYLMURAMOYL-TRIPEPTIDE--D-ALANYL-D-ALANINE LIGASE"/>
    <property type="match status" value="1"/>
</dbReference>
<dbReference type="AlphaFoldDB" id="A0A3P3XT32"/>
<dbReference type="UniPathway" id="UPA00219"/>
<dbReference type="Gene3D" id="3.40.1390.10">
    <property type="entry name" value="MurE/MurF, N-terminal domain"/>
    <property type="match status" value="1"/>
</dbReference>
<dbReference type="InterPro" id="IPR005863">
    <property type="entry name" value="UDP-N-AcMur_synth"/>
</dbReference>
<evidence type="ECO:0000256" key="9">
    <source>
        <dbReference type="ARBA" id="ARBA00023316"/>
    </source>
</evidence>
<dbReference type="InterPro" id="IPR036565">
    <property type="entry name" value="Mur-like_cat_sf"/>
</dbReference>
<comment type="pathway">
    <text evidence="10 11">Cell wall biogenesis; peptidoglycan biosynthesis.</text>
</comment>
<keyword evidence="8 10" id="KW-0131">Cell cycle</keyword>
<evidence type="ECO:0000259" key="13">
    <source>
        <dbReference type="Pfam" id="PF02875"/>
    </source>
</evidence>
<evidence type="ECO:0000256" key="3">
    <source>
        <dbReference type="ARBA" id="ARBA00022618"/>
    </source>
</evidence>
<gene>
    <name evidence="10" type="primary">murF</name>
    <name evidence="15" type="ORF">SPIRO4BDMA_50957</name>
</gene>
<feature type="domain" description="Mur ligase C-terminal" evidence="13">
    <location>
        <begin position="335"/>
        <end position="459"/>
    </location>
</feature>
<organism evidence="15">
    <name type="scientific">uncultured spirochete</name>
    <dbReference type="NCBI Taxonomy" id="156406"/>
    <lineage>
        <taxon>Bacteria</taxon>
        <taxon>Pseudomonadati</taxon>
        <taxon>Spirochaetota</taxon>
        <taxon>Spirochaetia</taxon>
        <taxon>Spirochaetales</taxon>
        <taxon>environmental samples</taxon>
    </lineage>
</organism>
<evidence type="ECO:0000256" key="1">
    <source>
        <dbReference type="ARBA" id="ARBA00022490"/>
    </source>
</evidence>
<dbReference type="EC" id="6.3.2.10" evidence="10 11"/>
<dbReference type="GO" id="GO:0051301">
    <property type="term" value="P:cell division"/>
    <property type="evidence" value="ECO:0007669"/>
    <property type="project" value="UniProtKB-KW"/>
</dbReference>
<evidence type="ECO:0000256" key="7">
    <source>
        <dbReference type="ARBA" id="ARBA00022984"/>
    </source>
</evidence>
<dbReference type="GO" id="GO:0005737">
    <property type="term" value="C:cytoplasm"/>
    <property type="evidence" value="ECO:0007669"/>
    <property type="project" value="UniProtKB-SubCell"/>
</dbReference>
<dbReference type="GO" id="GO:0008360">
    <property type="term" value="P:regulation of cell shape"/>
    <property type="evidence" value="ECO:0007669"/>
    <property type="project" value="UniProtKB-KW"/>
</dbReference>
<dbReference type="PANTHER" id="PTHR43024:SF1">
    <property type="entry name" value="UDP-N-ACETYLMURAMOYL-TRIPEPTIDE--D-ALANYL-D-ALANINE LIGASE"/>
    <property type="match status" value="1"/>
</dbReference>
<dbReference type="GO" id="GO:0009252">
    <property type="term" value="P:peptidoglycan biosynthetic process"/>
    <property type="evidence" value="ECO:0007669"/>
    <property type="project" value="UniProtKB-UniRule"/>
</dbReference>
<protein>
    <recommendedName>
        <fullName evidence="10 11">UDP-N-acetylmuramoyl-tripeptide--D-alanyl-D-alanine ligase</fullName>
        <ecNumber evidence="10 11">6.3.2.10</ecNumber>
    </recommendedName>
    <alternativeName>
        <fullName evidence="10">D-alanyl-D-alanine-adding enzyme</fullName>
    </alternativeName>
</protein>
<dbReference type="InterPro" id="IPR051046">
    <property type="entry name" value="MurCDEF_CellWall_CoF430Synth"/>
</dbReference>
<evidence type="ECO:0000256" key="11">
    <source>
        <dbReference type="RuleBase" id="RU004136"/>
    </source>
</evidence>
<dbReference type="Pfam" id="PF02875">
    <property type="entry name" value="Mur_ligase_C"/>
    <property type="match status" value="1"/>
</dbReference>
<evidence type="ECO:0000259" key="14">
    <source>
        <dbReference type="Pfam" id="PF08245"/>
    </source>
</evidence>
<dbReference type="GO" id="GO:0071555">
    <property type="term" value="P:cell wall organization"/>
    <property type="evidence" value="ECO:0007669"/>
    <property type="project" value="UniProtKB-KW"/>
</dbReference>
<dbReference type="Gene3D" id="3.90.190.20">
    <property type="entry name" value="Mur ligase, C-terminal domain"/>
    <property type="match status" value="1"/>
</dbReference>
<dbReference type="InterPro" id="IPR035911">
    <property type="entry name" value="MurE/MurF_N"/>
</dbReference>
<dbReference type="SUPFAM" id="SSF53623">
    <property type="entry name" value="MurD-like peptide ligases, catalytic domain"/>
    <property type="match status" value="1"/>
</dbReference>
<keyword evidence="3 10" id="KW-0132">Cell division</keyword>
<evidence type="ECO:0000256" key="4">
    <source>
        <dbReference type="ARBA" id="ARBA00022741"/>
    </source>
</evidence>
<dbReference type="SUPFAM" id="SSF63418">
    <property type="entry name" value="MurE/MurF N-terminal domain"/>
    <property type="match status" value="1"/>
</dbReference>
<dbReference type="Pfam" id="PF08245">
    <property type="entry name" value="Mur_ligase_M"/>
    <property type="match status" value="1"/>
</dbReference>